<dbReference type="Proteomes" id="UP001208570">
    <property type="component" value="Unassembled WGS sequence"/>
</dbReference>
<dbReference type="PANTHER" id="PTHR24416">
    <property type="entry name" value="TYROSINE-PROTEIN KINASE RECEPTOR"/>
    <property type="match status" value="1"/>
</dbReference>
<dbReference type="InterPro" id="IPR050122">
    <property type="entry name" value="RTK"/>
</dbReference>
<keyword evidence="4 6" id="KW-0067">ATP-binding</keyword>
<dbReference type="InterPro" id="IPR011009">
    <property type="entry name" value="Kinase-like_dom_sf"/>
</dbReference>
<name>A0AAD9MX89_9ANNE</name>
<accession>A0AAD9MX89</accession>
<feature type="region of interest" description="Disordered" evidence="7">
    <location>
        <begin position="42"/>
        <end position="76"/>
    </location>
</feature>
<dbReference type="PROSITE" id="PS00109">
    <property type="entry name" value="PROTEIN_KINASE_TYR"/>
    <property type="match status" value="1"/>
</dbReference>
<sequence>MMKTIIIAVCSAVAYLAIVIGLTVYCSLRMMRAKNLRKQRESEAALQASDKAENGTVPTEHTELMEKREHDSSVIKSDVDARSHISGVSSHPSHSSHSHQSHNSGRLMLEKLAFPRRQLQTLGMLGKGHYGDVFLAKAHLIREGEPETLVIIKSLLSREEYHHQEFCREIEMFSKLTHEHIAKVLGVCCDMEPRFLITEYSDWGDLKQYLWATRKDNGRRIRPLTAAQKATMCSQVALGMEFMAANRFIHRDLAARNMLLSSTLDLKISNLSLCRDVYATEYFPFHQQLIPLRWMPPEAVLEDEYSTKSDVWSYGVFIWELFMLGELPHHERMDEEVLKGLKAGGEPLDMPPECPQELYQLTLKCTAEFAKDRPSFSEIVSIINSPDNTRVCEWLNTCSAPSADGLIVDPVKPQAKQAIILGELKS</sequence>
<evidence type="ECO:0000256" key="8">
    <source>
        <dbReference type="SAM" id="Phobius"/>
    </source>
</evidence>
<dbReference type="InterPro" id="IPR000719">
    <property type="entry name" value="Prot_kinase_dom"/>
</dbReference>
<keyword evidence="5" id="KW-0460">Magnesium</keyword>
<feature type="transmembrane region" description="Helical" evidence="8">
    <location>
        <begin position="6"/>
        <end position="28"/>
    </location>
</feature>
<dbReference type="Gene3D" id="1.10.510.10">
    <property type="entry name" value="Transferase(Phosphotransferase) domain 1"/>
    <property type="match status" value="1"/>
</dbReference>
<keyword evidence="5" id="KW-0479">Metal-binding</keyword>
<evidence type="ECO:0000256" key="1">
    <source>
        <dbReference type="ARBA" id="ARBA00004167"/>
    </source>
</evidence>
<organism evidence="10 11">
    <name type="scientific">Paralvinella palmiformis</name>
    <dbReference type="NCBI Taxonomy" id="53620"/>
    <lineage>
        <taxon>Eukaryota</taxon>
        <taxon>Metazoa</taxon>
        <taxon>Spiralia</taxon>
        <taxon>Lophotrochozoa</taxon>
        <taxon>Annelida</taxon>
        <taxon>Polychaeta</taxon>
        <taxon>Sedentaria</taxon>
        <taxon>Canalipalpata</taxon>
        <taxon>Terebellida</taxon>
        <taxon>Terebelliformia</taxon>
        <taxon>Alvinellidae</taxon>
        <taxon>Paralvinella</taxon>
    </lineage>
</organism>
<feature type="domain" description="Protein kinase" evidence="9">
    <location>
        <begin position="119"/>
        <end position="395"/>
    </location>
</feature>
<proteinExistence type="predicted"/>
<dbReference type="GO" id="GO:0046872">
    <property type="term" value="F:metal ion binding"/>
    <property type="evidence" value="ECO:0007669"/>
    <property type="project" value="UniProtKB-KW"/>
</dbReference>
<dbReference type="Pfam" id="PF07714">
    <property type="entry name" value="PK_Tyr_Ser-Thr"/>
    <property type="match status" value="1"/>
</dbReference>
<dbReference type="PRINTS" id="PR00109">
    <property type="entry name" value="TYRKINASE"/>
</dbReference>
<evidence type="ECO:0000256" key="3">
    <source>
        <dbReference type="PIRSR" id="PIRSR000615-1"/>
    </source>
</evidence>
<dbReference type="AlphaFoldDB" id="A0AAD9MX89"/>
<dbReference type="InterPro" id="IPR017441">
    <property type="entry name" value="Protein_kinase_ATP_BS"/>
</dbReference>
<keyword evidence="8" id="KW-0812">Transmembrane</keyword>
<protein>
    <recommendedName>
        <fullName evidence="9">Protein kinase domain-containing protein</fullName>
    </recommendedName>
</protein>
<dbReference type="GO" id="GO:0005524">
    <property type="term" value="F:ATP binding"/>
    <property type="evidence" value="ECO:0007669"/>
    <property type="project" value="UniProtKB-UniRule"/>
</dbReference>
<evidence type="ECO:0000313" key="10">
    <source>
        <dbReference type="EMBL" id="KAK2149182.1"/>
    </source>
</evidence>
<dbReference type="SUPFAM" id="SSF56112">
    <property type="entry name" value="Protein kinase-like (PK-like)"/>
    <property type="match status" value="1"/>
</dbReference>
<keyword evidence="4 6" id="KW-0547">Nucleotide-binding</keyword>
<dbReference type="SMART" id="SM00219">
    <property type="entry name" value="TyrKc"/>
    <property type="match status" value="1"/>
</dbReference>
<dbReference type="InterPro" id="IPR001245">
    <property type="entry name" value="Ser-Thr/Tyr_kinase_cat_dom"/>
</dbReference>
<keyword evidence="8" id="KW-1133">Transmembrane helix</keyword>
<dbReference type="PANTHER" id="PTHR24416:SF573">
    <property type="entry name" value="INACTIVE TYROSINE-PROTEIN KINASE 7"/>
    <property type="match status" value="1"/>
</dbReference>
<dbReference type="GO" id="GO:0004714">
    <property type="term" value="F:transmembrane receptor protein tyrosine kinase activity"/>
    <property type="evidence" value="ECO:0007669"/>
    <property type="project" value="UniProtKB-EC"/>
</dbReference>
<dbReference type="PROSITE" id="PS00107">
    <property type="entry name" value="PROTEIN_KINASE_ATP"/>
    <property type="match status" value="1"/>
</dbReference>
<feature type="binding site" evidence="6">
    <location>
        <position position="153"/>
    </location>
    <ligand>
        <name>ATP</name>
        <dbReference type="ChEBI" id="CHEBI:30616"/>
    </ligand>
</feature>
<feature type="binding site" evidence="4">
    <location>
        <position position="256"/>
    </location>
    <ligand>
        <name>ATP</name>
        <dbReference type="ChEBI" id="CHEBI:30616"/>
    </ligand>
</feature>
<evidence type="ECO:0000256" key="4">
    <source>
        <dbReference type="PIRSR" id="PIRSR000615-2"/>
    </source>
</evidence>
<comment type="caution">
    <text evidence="10">The sequence shown here is derived from an EMBL/GenBank/DDBJ whole genome shotgun (WGS) entry which is preliminary data.</text>
</comment>
<dbReference type="PROSITE" id="PS50011">
    <property type="entry name" value="PROTEIN_KINASE_DOM"/>
    <property type="match status" value="1"/>
</dbReference>
<comment type="subcellular location">
    <subcellularLocation>
        <location evidence="1">Membrane</location>
        <topology evidence="1">Single-pass membrane protein</topology>
    </subcellularLocation>
</comment>
<keyword evidence="11" id="KW-1185">Reference proteome</keyword>
<evidence type="ECO:0000256" key="2">
    <source>
        <dbReference type="ARBA" id="ARBA00051243"/>
    </source>
</evidence>
<feature type="binding site" evidence="5">
    <location>
        <position position="257"/>
    </location>
    <ligand>
        <name>Mg(2+)</name>
        <dbReference type="ChEBI" id="CHEBI:18420"/>
    </ligand>
</feature>
<reference evidence="10" key="1">
    <citation type="journal article" date="2023" name="Mol. Biol. Evol.">
        <title>Third-Generation Sequencing Reveals the Adaptive Role of the Epigenome in Three Deep-Sea Polychaetes.</title>
        <authorList>
            <person name="Perez M."/>
            <person name="Aroh O."/>
            <person name="Sun Y."/>
            <person name="Lan Y."/>
            <person name="Juniper S.K."/>
            <person name="Young C.R."/>
            <person name="Angers B."/>
            <person name="Qian P.Y."/>
        </authorList>
    </citation>
    <scope>NUCLEOTIDE SEQUENCE</scope>
    <source>
        <strain evidence="10">P08H-3</strain>
    </source>
</reference>
<dbReference type="GO" id="GO:0016020">
    <property type="term" value="C:membrane"/>
    <property type="evidence" value="ECO:0007669"/>
    <property type="project" value="UniProtKB-SubCell"/>
</dbReference>
<feature type="active site" description="Proton acceptor" evidence="3">
    <location>
        <position position="252"/>
    </location>
</feature>
<dbReference type="InterPro" id="IPR008266">
    <property type="entry name" value="Tyr_kinase_AS"/>
</dbReference>
<evidence type="ECO:0000256" key="7">
    <source>
        <dbReference type="SAM" id="MobiDB-lite"/>
    </source>
</evidence>
<dbReference type="SMART" id="SM00220">
    <property type="entry name" value="S_TKc"/>
    <property type="match status" value="1"/>
</dbReference>
<evidence type="ECO:0000256" key="6">
    <source>
        <dbReference type="PROSITE-ProRule" id="PRU10141"/>
    </source>
</evidence>
<gene>
    <name evidence="10" type="ORF">LSH36_463g04014</name>
</gene>
<evidence type="ECO:0000256" key="5">
    <source>
        <dbReference type="PIRSR" id="PIRSR000615-3"/>
    </source>
</evidence>
<evidence type="ECO:0000259" key="9">
    <source>
        <dbReference type="PROSITE" id="PS50011"/>
    </source>
</evidence>
<dbReference type="Gene3D" id="3.30.200.20">
    <property type="entry name" value="Phosphorylase Kinase, domain 1"/>
    <property type="match status" value="1"/>
</dbReference>
<comment type="catalytic activity">
    <reaction evidence="2">
        <text>L-tyrosyl-[protein] + ATP = O-phospho-L-tyrosyl-[protein] + ADP + H(+)</text>
        <dbReference type="Rhea" id="RHEA:10596"/>
        <dbReference type="Rhea" id="RHEA-COMP:10136"/>
        <dbReference type="Rhea" id="RHEA-COMP:20101"/>
        <dbReference type="ChEBI" id="CHEBI:15378"/>
        <dbReference type="ChEBI" id="CHEBI:30616"/>
        <dbReference type="ChEBI" id="CHEBI:46858"/>
        <dbReference type="ChEBI" id="CHEBI:61978"/>
        <dbReference type="ChEBI" id="CHEBI:456216"/>
        <dbReference type="EC" id="2.7.10.1"/>
    </reaction>
</comment>
<dbReference type="FunFam" id="1.10.510.10:FF:000200">
    <property type="entry name" value="inactive tyrosine-protein kinase 7"/>
    <property type="match status" value="1"/>
</dbReference>
<dbReference type="InterPro" id="IPR020635">
    <property type="entry name" value="Tyr_kinase_cat_dom"/>
</dbReference>
<feature type="compositionally biased region" description="Basic and acidic residues" evidence="7">
    <location>
        <begin position="60"/>
        <end position="76"/>
    </location>
</feature>
<dbReference type="EMBL" id="JAODUP010000463">
    <property type="protein sequence ID" value="KAK2149182.1"/>
    <property type="molecule type" value="Genomic_DNA"/>
</dbReference>
<keyword evidence="8" id="KW-0472">Membrane</keyword>
<evidence type="ECO:0000313" key="11">
    <source>
        <dbReference type="Proteomes" id="UP001208570"/>
    </source>
</evidence>